<feature type="region of interest" description="Disordered" evidence="6">
    <location>
        <begin position="2108"/>
        <end position="2347"/>
    </location>
</feature>
<protein>
    <recommendedName>
        <fullName evidence="12">P-loop containing nucleoside triphosphate hydrolases superfamily protein</fullName>
    </recommendedName>
</protein>
<evidence type="ECO:0000256" key="3">
    <source>
        <dbReference type="ARBA" id="ARBA00022806"/>
    </source>
</evidence>
<feature type="compositionally biased region" description="Basic and acidic residues" evidence="6">
    <location>
        <begin position="2185"/>
        <end position="2195"/>
    </location>
</feature>
<evidence type="ECO:0000259" key="7">
    <source>
        <dbReference type="Pfam" id="PF13086"/>
    </source>
</evidence>
<feature type="coiled-coil region" evidence="5">
    <location>
        <begin position="1658"/>
        <end position="1685"/>
    </location>
</feature>
<dbReference type="GO" id="GO:0005694">
    <property type="term" value="C:chromosome"/>
    <property type="evidence" value="ECO:0007669"/>
    <property type="project" value="UniProtKB-ARBA"/>
</dbReference>
<evidence type="ECO:0000313" key="10">
    <source>
        <dbReference type="EMBL" id="KAG5538147.1"/>
    </source>
</evidence>
<feature type="domain" description="DNA2/NAM7 helicase helicase" evidence="7">
    <location>
        <begin position="1463"/>
        <end position="1840"/>
    </location>
</feature>
<comment type="caution">
    <text evidence="10">The sequence shown here is derived from an EMBL/GenBank/DDBJ whole genome shotgun (WGS) entry which is preliminary data.</text>
</comment>
<feature type="compositionally biased region" description="Basic and acidic residues" evidence="6">
    <location>
        <begin position="2142"/>
        <end position="2155"/>
    </location>
</feature>
<evidence type="ECO:0000256" key="1">
    <source>
        <dbReference type="ARBA" id="ARBA00022741"/>
    </source>
</evidence>
<dbReference type="Proteomes" id="UP000823749">
    <property type="component" value="Chromosome 8"/>
</dbReference>
<feature type="domain" description="DNA2/NAM7 helicase-like C-terminal" evidence="8">
    <location>
        <begin position="1847"/>
        <end position="2053"/>
    </location>
</feature>
<dbReference type="CDD" id="cd18042">
    <property type="entry name" value="DEXXQc_SETX"/>
    <property type="match status" value="1"/>
</dbReference>
<dbReference type="InterPro" id="IPR041679">
    <property type="entry name" value="DNA2/NAM7-like_C"/>
</dbReference>
<evidence type="ECO:0008006" key="12">
    <source>
        <dbReference type="Google" id="ProtNLM"/>
    </source>
</evidence>
<feature type="region of interest" description="Disordered" evidence="6">
    <location>
        <begin position="1091"/>
        <end position="1136"/>
    </location>
</feature>
<keyword evidence="1" id="KW-0547">Nucleotide-binding</keyword>
<dbReference type="PANTHER" id="PTHR10887">
    <property type="entry name" value="DNA2/NAM7 HELICASE FAMILY"/>
    <property type="match status" value="1"/>
</dbReference>
<evidence type="ECO:0000256" key="5">
    <source>
        <dbReference type="SAM" id="Coils"/>
    </source>
</evidence>
<dbReference type="Pfam" id="PF13086">
    <property type="entry name" value="AAA_11"/>
    <property type="match status" value="1"/>
</dbReference>
<dbReference type="InterPro" id="IPR056474">
    <property type="entry name" value="SEN1_barrel"/>
</dbReference>
<evidence type="ECO:0000313" key="11">
    <source>
        <dbReference type="Proteomes" id="UP000823749"/>
    </source>
</evidence>
<dbReference type="InterPro" id="IPR047187">
    <property type="entry name" value="SF1_C_Upf1"/>
</dbReference>
<dbReference type="InterPro" id="IPR045055">
    <property type="entry name" value="DNA2/NAM7-like"/>
</dbReference>
<evidence type="ECO:0000256" key="2">
    <source>
        <dbReference type="ARBA" id="ARBA00022801"/>
    </source>
</evidence>
<dbReference type="Pfam" id="PF13087">
    <property type="entry name" value="AAA_12"/>
    <property type="match status" value="1"/>
</dbReference>
<feature type="compositionally biased region" description="Polar residues" evidence="6">
    <location>
        <begin position="2163"/>
        <end position="2173"/>
    </location>
</feature>
<dbReference type="CDD" id="cd18808">
    <property type="entry name" value="SF1_C_Upf1"/>
    <property type="match status" value="1"/>
</dbReference>
<feature type="region of interest" description="Disordered" evidence="6">
    <location>
        <begin position="1170"/>
        <end position="1192"/>
    </location>
</feature>
<dbReference type="SUPFAM" id="SSF52540">
    <property type="entry name" value="P-loop containing nucleoside triphosphate hydrolases"/>
    <property type="match status" value="1"/>
</dbReference>
<gene>
    <name evidence="10" type="ORF">RHGRI_025279</name>
</gene>
<feature type="compositionally biased region" description="Polar residues" evidence="6">
    <location>
        <begin position="1174"/>
        <end position="1192"/>
    </location>
</feature>
<dbReference type="InterPro" id="IPR041677">
    <property type="entry name" value="DNA2/NAM7_AAA_11"/>
</dbReference>
<evidence type="ECO:0000256" key="4">
    <source>
        <dbReference type="ARBA" id="ARBA00022840"/>
    </source>
</evidence>
<feature type="domain" description="Helicase SEN1 beta-barrel" evidence="9">
    <location>
        <begin position="1299"/>
        <end position="1405"/>
    </location>
</feature>
<evidence type="ECO:0000256" key="6">
    <source>
        <dbReference type="SAM" id="MobiDB-lite"/>
    </source>
</evidence>
<keyword evidence="11" id="KW-1185">Reference proteome</keyword>
<dbReference type="GO" id="GO:0004386">
    <property type="term" value="F:helicase activity"/>
    <property type="evidence" value="ECO:0007669"/>
    <property type="project" value="UniProtKB-KW"/>
</dbReference>
<keyword evidence="3" id="KW-0347">Helicase</keyword>
<dbReference type="EMBL" id="JACTNZ010000008">
    <property type="protein sequence ID" value="KAG5538147.1"/>
    <property type="molecule type" value="Genomic_DNA"/>
</dbReference>
<evidence type="ECO:0000259" key="9">
    <source>
        <dbReference type="Pfam" id="PF23576"/>
    </source>
</evidence>
<dbReference type="FunFam" id="3.40.50.300:FF:000326">
    <property type="entry name" value="P-loop containing nucleoside triphosphate hydrolase"/>
    <property type="match status" value="1"/>
</dbReference>
<feature type="compositionally biased region" description="Polar residues" evidence="6">
    <location>
        <begin position="1119"/>
        <end position="1136"/>
    </location>
</feature>
<organism evidence="10 11">
    <name type="scientific">Rhododendron griersonianum</name>
    <dbReference type="NCBI Taxonomy" id="479676"/>
    <lineage>
        <taxon>Eukaryota</taxon>
        <taxon>Viridiplantae</taxon>
        <taxon>Streptophyta</taxon>
        <taxon>Embryophyta</taxon>
        <taxon>Tracheophyta</taxon>
        <taxon>Spermatophyta</taxon>
        <taxon>Magnoliopsida</taxon>
        <taxon>eudicotyledons</taxon>
        <taxon>Gunneridae</taxon>
        <taxon>Pentapetalae</taxon>
        <taxon>asterids</taxon>
        <taxon>Ericales</taxon>
        <taxon>Ericaceae</taxon>
        <taxon>Ericoideae</taxon>
        <taxon>Rhodoreae</taxon>
        <taxon>Rhododendron</taxon>
    </lineage>
</organism>
<reference evidence="10" key="1">
    <citation type="submission" date="2020-08" db="EMBL/GenBank/DDBJ databases">
        <title>Plant Genome Project.</title>
        <authorList>
            <person name="Zhang R.-G."/>
        </authorList>
    </citation>
    <scope>NUCLEOTIDE SEQUENCE</scope>
    <source>
        <strain evidence="10">WSP0</strain>
        <tissue evidence="10">Leaf</tissue>
    </source>
</reference>
<proteinExistence type="predicted"/>
<evidence type="ECO:0000259" key="8">
    <source>
        <dbReference type="Pfam" id="PF13087"/>
    </source>
</evidence>
<sequence length="2347" mass="262338">MAKKGVTRRELLDRWRGIEEYDDDDDDHHHHSHSFPASDSSSRHRLRLLKEEWFADAFSYLVSFPKQNHIWCGSWDLMGPLLETFYNYFKDERHDSPLKILWKRISEETQRCTQCICQHHQAQEMYHSEYEWSSIGPLLDVLRSLDEERVTQHLKEINSRITRGVYDPVNDSSEVVSVMFEVLMFPMLLDDQSLVTEFQVFIEAIDNSNELSLAGHQQSSSPLLCGQGVYALFFLKSRRARSIGLRLAGNMGKLSNGAAWGYKFIMCTNVSAHSMYMNIVTWPRFVWALAICSCLASSEHGPSGMKLVMPPVGLFAYLMGEFSALDFMRATDLEPLQPLLKKCIGLLETEVLPLAVETSRPRVQLERTTVWLGIKALLGFLEPPAFEEGILERYPIFLSIVLNHISDDSGEFSYAVNCLRLLFEMLGCKLWLRATLSPSVMRNTLLVNYRIQSLEALQDGEHEKQRRNFIYFLLHQVPFSSNFSILMRKKACQIALLIIHRGYKMIPPCPPFECAHMWGPSLVSSLKDSSLHSSLRQPAFDLIQTIIVSDAAILASSILNCHTPPSISKSMSSEFIDEDEDEDEGFLFTHDVEEKDDSCWNEFSVQSRITSQEFGEWMCIPMLWIDVLLEIDPLVLPVSFSKAVLWALSRLSMVEPENSTEMALPARDWLSTCASEISHLYGWKVPSGSDDGGDGKDSKNSIKVSKMCVTLIKTFKRLTAHFAVKMEQGELRKQWTWEPRMSESLILLLVDPNDNARQVGRSILEQVSNTRGLACGLKFLCSCSSSLSAVLFGLKHASKLVQLDSVLLKFQTLHHFFFVLCKLLREGVMSSPTLPGSSSDELNISKVSSQGGFLRQPLFDSLRKNVDVHLVSVDLSAWEEFNHLLAGITWPFIQKCLEEGKTYMDYKISQLLEGNTLYCVTFSKLYHLFERIPRRPVTIKEDSVQVRMTCIRLLELLPVVFEKLVPSFLQASGKILDNSTDCLLKQSYGDVSIQANIGAIEKLIACETVAMDELIDQVAHLSVALSEENTIIVLSDDETQMEVPANKAIVSNERAMNVSTNDMKLIEDFQRADGPNCAALVSQKLNSDMLRGKRDPGYLTKSKALDSNSQDRKSKLSAHGSSPFQGKSDLKNSSGATLSAKSMDQVCINKDLETRDTVIKQLVCDAEDDPWESSVKNSRGQQSCAIKPSTSGPKRQVIQLNIGMENRSGNLHRLEGGVKRFKPPALDDWYRPILEIDYFVTVGLAPASEEENESLRKLKEVPVSFQSPNEYVDILRPLVLEEFKAQLHSCFLEMSSSEEMCCGTLSVLSVERIDDFHLVRCIHDDSDSAGSRSFSENDLILLTRQLLKVSSHDVHMVGKVERHQKDYKRRSSILVIRFYLQNGSSRLNRARKLLIERSKWHVARIMSITSQLREFQALSSINGIPLLPIILNPINHSFGHHESRKGDLSKLPQPLQRVLKSSYNDCQLQAIGAAIEPLDSKKEYDLSLIQGPPGTGKTRTILAIVSALLAYYLQRRNDMKRPPNGSLKPIHNPFSNLKSRISQSAAIARAWQDAALARQLDEDVEKSSKSIGSCTRGRVLICAQSNAAVDELVSRISSEGLYGSDGAKYKPFLVRVGNAKTVHPNSLPFFIDTLVDHKLAEERINAGDAKSETVLNSSMALRANLEKLVDRIRFYETKRANLRDGNSNSKIMLKGEASKGNDGKEMSDAEIDGKLRKLYAEKKAIYRDLSSAQAKEKKANDEIKALKHKFRRSILREAEIVITTLSGCGGDLYGVCSESLSSHKFSNPSEHALFDAVVIDEAAQALEPATLIPLQLLKSKGATCIMVGDPKQLPATVLSNVASKYLYQCSMFERLQRAGHPVIMLTEQYRMHPEICWFPSLHFYDRKLVNGDQMSDKSASFHATEGLGPYLFFDVVDGHELHGKNSGGLSLYNESEADAAVEILSFFKKRYPSEFRGGRIGIITPYKSQLSLLRSRFSSAFGPSVTAEMEFNTVDGFQGREVDILVLSTVRAAEACSAATKINSSNIGFVADVRRMNVSLTRARLSLWVLGNARTLQTNHNWAALVRNAKERNLVVSVKKPYESLFKSAFKKLPALENSINCSKELKHDGKIKEPGSHAGSNQKAGDETDERKKRHIGSGARTRDEHDVAVKKDPLPVAVASSERSASKSMQSAIPGKGGTAEQSRGRGNGERQLHTQSPNLTEGKGKFENRTMSKGLAKSDKHSRKQTKMEAVIPSSVRTVQGRDGNDGGRASNQANTPKDAIAKRKQQRDDVDALLSSALISSKKTETSLRSLPVKRPGSPKSRAGGGVKPPKPRKVSSSSSAMEGQSQQHHRKRDKSLSSQEFG</sequence>
<dbReference type="Pfam" id="PF23576">
    <property type="entry name" value="SEN1_barrel"/>
    <property type="match status" value="1"/>
</dbReference>
<keyword evidence="5" id="KW-0175">Coiled coil</keyword>
<dbReference type="Gene3D" id="3.40.50.300">
    <property type="entry name" value="P-loop containing nucleotide triphosphate hydrolases"/>
    <property type="match status" value="2"/>
</dbReference>
<keyword evidence="2" id="KW-0378">Hydrolase</keyword>
<dbReference type="InterPro" id="IPR027417">
    <property type="entry name" value="P-loop_NTPase"/>
</dbReference>
<dbReference type="GO" id="GO:0016787">
    <property type="term" value="F:hydrolase activity"/>
    <property type="evidence" value="ECO:0007669"/>
    <property type="project" value="UniProtKB-KW"/>
</dbReference>
<feature type="compositionally biased region" description="Low complexity" evidence="6">
    <location>
        <begin position="2276"/>
        <end position="2285"/>
    </location>
</feature>
<name>A0AAV6JCQ7_9ERIC</name>
<keyword evidence="4" id="KW-0067">ATP-binding</keyword>
<accession>A0AAV6JCQ7</accession>
<dbReference type="GO" id="GO:0005524">
    <property type="term" value="F:ATP binding"/>
    <property type="evidence" value="ECO:0007669"/>
    <property type="project" value="UniProtKB-KW"/>
</dbReference>
<dbReference type="PANTHER" id="PTHR10887:SF495">
    <property type="entry name" value="HELICASE SENATAXIN ISOFORM X1-RELATED"/>
    <property type="match status" value="1"/>
</dbReference>